<name>A0A081DF26_NONUL</name>
<dbReference type="InterPro" id="IPR036629">
    <property type="entry name" value="YjbJ_sf"/>
</dbReference>
<accession>A0A081DF26</accession>
<organism evidence="4 5">
    <name type="scientific">Nonlabens ulvanivorans</name>
    <name type="common">Persicivirga ulvanivorans</name>
    <dbReference type="NCBI Taxonomy" id="906888"/>
    <lineage>
        <taxon>Bacteria</taxon>
        <taxon>Pseudomonadati</taxon>
        <taxon>Bacteroidota</taxon>
        <taxon>Flavobacteriia</taxon>
        <taxon>Flavobacteriales</taxon>
        <taxon>Flavobacteriaceae</taxon>
        <taxon>Nonlabens</taxon>
    </lineage>
</organism>
<dbReference type="Pfam" id="PF05532">
    <property type="entry name" value="CsbD"/>
    <property type="match status" value="1"/>
</dbReference>
<evidence type="ECO:0000256" key="2">
    <source>
        <dbReference type="SAM" id="MobiDB-lite"/>
    </source>
</evidence>
<gene>
    <name evidence="4" type="ORF">JCM19296_3130</name>
</gene>
<dbReference type="PANTHER" id="PTHR34977">
    <property type="entry name" value="UPF0337 PROTEIN YJBJ"/>
    <property type="match status" value="1"/>
</dbReference>
<sequence>MSDKELEGKWDQTKGKAKEEFGKLTDDKSTEAEGKTDQVKGEIKEGLGEAKRKIKNTFDDK</sequence>
<proteinExistence type="inferred from homology"/>
<dbReference type="AlphaFoldDB" id="A0A081DF26"/>
<feature type="domain" description="CsbD-like" evidence="3">
    <location>
        <begin position="5"/>
        <end position="55"/>
    </location>
</feature>
<dbReference type="Proteomes" id="UP000028980">
    <property type="component" value="Unassembled WGS sequence"/>
</dbReference>
<comment type="caution">
    <text evidence="4">The sequence shown here is derived from an EMBL/GenBank/DDBJ whole genome shotgun (WGS) entry which is preliminary data.</text>
</comment>
<dbReference type="PANTHER" id="PTHR34977:SF1">
    <property type="entry name" value="UPF0337 PROTEIN YJBJ"/>
    <property type="match status" value="1"/>
</dbReference>
<dbReference type="Gene3D" id="1.10.1470.10">
    <property type="entry name" value="YjbJ"/>
    <property type="match status" value="1"/>
</dbReference>
<evidence type="ECO:0000313" key="4">
    <source>
        <dbReference type="EMBL" id="GAK77522.1"/>
    </source>
</evidence>
<reference evidence="4 5" key="1">
    <citation type="journal article" date="2014" name="Genome Announc.">
        <title>Draft Genome Sequences of Marine Flavobacterium Nonlabens Strains NR17, NR24, NR27, NR32, NR33, and Ara13.</title>
        <authorList>
            <person name="Nakanishi M."/>
            <person name="Meirelles P."/>
            <person name="Suzuki R."/>
            <person name="Takatani N."/>
            <person name="Mino S."/>
            <person name="Suda W."/>
            <person name="Oshima K."/>
            <person name="Hattori M."/>
            <person name="Ohkuma M."/>
            <person name="Hosokawa M."/>
            <person name="Miyashita K."/>
            <person name="Thompson F.L."/>
            <person name="Niwa A."/>
            <person name="Sawabe T."/>
            <person name="Sawabe T."/>
        </authorList>
    </citation>
    <scope>NUCLEOTIDE SEQUENCE [LARGE SCALE GENOMIC DNA]</scope>
    <source>
        <strain evidence="5">JCM19296</strain>
    </source>
</reference>
<evidence type="ECO:0000259" key="3">
    <source>
        <dbReference type="Pfam" id="PF05532"/>
    </source>
</evidence>
<feature type="region of interest" description="Disordered" evidence="2">
    <location>
        <begin position="1"/>
        <end position="44"/>
    </location>
</feature>
<dbReference type="InterPro" id="IPR050423">
    <property type="entry name" value="UPF0337_stress_rsp"/>
</dbReference>
<protein>
    <submittedName>
        <fullName evidence="4">Protein yjbJ</fullName>
    </submittedName>
</protein>
<dbReference type="InterPro" id="IPR008462">
    <property type="entry name" value="CsbD"/>
</dbReference>
<evidence type="ECO:0000256" key="1">
    <source>
        <dbReference type="ARBA" id="ARBA00009129"/>
    </source>
</evidence>
<evidence type="ECO:0000313" key="5">
    <source>
        <dbReference type="Proteomes" id="UP000028980"/>
    </source>
</evidence>
<dbReference type="SUPFAM" id="SSF69047">
    <property type="entry name" value="Hypothetical protein YjbJ"/>
    <property type="match status" value="1"/>
</dbReference>
<comment type="similarity">
    <text evidence="1">Belongs to the UPF0337 (CsbD) family.</text>
</comment>
<dbReference type="EMBL" id="BBLG01000010">
    <property type="protein sequence ID" value="GAK77522.1"/>
    <property type="molecule type" value="Genomic_DNA"/>
</dbReference>